<dbReference type="EMBL" id="MU276364">
    <property type="protein sequence ID" value="KAI0039055.1"/>
    <property type="molecule type" value="Genomic_DNA"/>
</dbReference>
<accession>A0ACB8R4Q2</accession>
<keyword evidence="2" id="KW-1185">Reference proteome</keyword>
<sequence>MTKTNILIVGAGPTGLVCALTLALNGIPVRVIDKLDNLLVGQRGATIMPRTLELYHFLGILEDVTHLGNVAPQIKQFDGAGGSKVFPMFPIAAPTPAIPEPLVYFLGQDATCRILRDALKKLGVEVEMSATPSSLDQYDSGVRATIVRKHEGRSIEEIIEAGYVVGADGAKGVVRKLVGLSFMGESRESTGFLSGDLEVHGLDNTYWHSWGVPPNDQVMLRPTDRVKENVWFLIASGPNLDRDRGVSDFEYAKQFIRQVSKQPHMDIRSPYVGLSNWKPNIRMVETFQKERIFIAGDAAHVHSPTGGQGMNSSIMDAVNLGWKLSLACKHLAHPLLLETYTEERRPVIQDMLFYTTAILNNTFDKQRKTVESPWTRPASLSMLGVHYRWSSIVEGSQEVWPGEDADYQQQPHSDGAVDHLHAGDRAPDAPNVIDARTGDSRRLFDLYKVSRHTVLIFSDQRDQVASLVERIRLYPDATVTSVVIYAYEASIEVPDTTGADIVLHDKSGHAYRGYGVIAGEPVHLAIVRPDGIIGGLARDLEGLSLYFSRIFTA</sequence>
<evidence type="ECO:0000313" key="1">
    <source>
        <dbReference type="EMBL" id="KAI0039055.1"/>
    </source>
</evidence>
<name>A0ACB8R4Q2_9AGAM</name>
<reference evidence="1" key="2">
    <citation type="journal article" date="2022" name="New Phytol.">
        <title>Evolutionary transition to the ectomycorrhizal habit in the genomes of a hyperdiverse lineage of mushroom-forming fungi.</title>
        <authorList>
            <person name="Looney B."/>
            <person name="Miyauchi S."/>
            <person name="Morin E."/>
            <person name="Drula E."/>
            <person name="Courty P.E."/>
            <person name="Kohler A."/>
            <person name="Kuo A."/>
            <person name="LaButti K."/>
            <person name="Pangilinan J."/>
            <person name="Lipzen A."/>
            <person name="Riley R."/>
            <person name="Andreopoulos W."/>
            <person name="He G."/>
            <person name="Johnson J."/>
            <person name="Nolan M."/>
            <person name="Tritt A."/>
            <person name="Barry K.W."/>
            <person name="Grigoriev I.V."/>
            <person name="Nagy L.G."/>
            <person name="Hibbett D."/>
            <person name="Henrissat B."/>
            <person name="Matheny P.B."/>
            <person name="Labbe J."/>
            <person name="Martin F.M."/>
        </authorList>
    </citation>
    <scope>NUCLEOTIDE SEQUENCE</scope>
    <source>
        <strain evidence="1">FP105234-sp</strain>
    </source>
</reference>
<proteinExistence type="predicted"/>
<protein>
    <submittedName>
        <fullName evidence="1">Uncharacterized protein</fullName>
    </submittedName>
</protein>
<gene>
    <name evidence="1" type="ORF">FA95DRAFT_1612889</name>
</gene>
<dbReference type="Proteomes" id="UP000814033">
    <property type="component" value="Unassembled WGS sequence"/>
</dbReference>
<comment type="caution">
    <text evidence="1">The sequence shown here is derived from an EMBL/GenBank/DDBJ whole genome shotgun (WGS) entry which is preliminary data.</text>
</comment>
<reference evidence="1" key="1">
    <citation type="submission" date="2021-02" db="EMBL/GenBank/DDBJ databases">
        <authorList>
            <consortium name="DOE Joint Genome Institute"/>
            <person name="Ahrendt S."/>
            <person name="Looney B.P."/>
            <person name="Miyauchi S."/>
            <person name="Morin E."/>
            <person name="Drula E."/>
            <person name="Courty P.E."/>
            <person name="Chicoki N."/>
            <person name="Fauchery L."/>
            <person name="Kohler A."/>
            <person name="Kuo A."/>
            <person name="Labutti K."/>
            <person name="Pangilinan J."/>
            <person name="Lipzen A."/>
            <person name="Riley R."/>
            <person name="Andreopoulos W."/>
            <person name="He G."/>
            <person name="Johnson J."/>
            <person name="Barry K.W."/>
            <person name="Grigoriev I.V."/>
            <person name="Nagy L."/>
            <person name="Hibbett D."/>
            <person name="Henrissat B."/>
            <person name="Matheny P.B."/>
            <person name="Labbe J."/>
            <person name="Martin F."/>
        </authorList>
    </citation>
    <scope>NUCLEOTIDE SEQUENCE</scope>
    <source>
        <strain evidence="1">FP105234-sp</strain>
    </source>
</reference>
<organism evidence="1 2">
    <name type="scientific">Auriscalpium vulgare</name>
    <dbReference type="NCBI Taxonomy" id="40419"/>
    <lineage>
        <taxon>Eukaryota</taxon>
        <taxon>Fungi</taxon>
        <taxon>Dikarya</taxon>
        <taxon>Basidiomycota</taxon>
        <taxon>Agaricomycotina</taxon>
        <taxon>Agaricomycetes</taxon>
        <taxon>Russulales</taxon>
        <taxon>Auriscalpiaceae</taxon>
        <taxon>Auriscalpium</taxon>
    </lineage>
</organism>
<evidence type="ECO:0000313" key="2">
    <source>
        <dbReference type="Proteomes" id="UP000814033"/>
    </source>
</evidence>